<evidence type="ECO:0000256" key="2">
    <source>
        <dbReference type="SAM" id="Phobius"/>
    </source>
</evidence>
<proteinExistence type="predicted"/>
<evidence type="ECO:0000313" key="4">
    <source>
        <dbReference type="Proteomes" id="UP000290365"/>
    </source>
</evidence>
<keyword evidence="2" id="KW-0472">Membrane</keyword>
<dbReference type="Pfam" id="PF02566">
    <property type="entry name" value="OsmC"/>
    <property type="match status" value="1"/>
</dbReference>
<dbReference type="AlphaFoldDB" id="A0A4P6K5H4"/>
<dbReference type="KEGG" id="kbs:EPA93_01775"/>
<sequence length="136" mass="14700">MSVRATNTGESSFTIETGSGHSITLSGMPENQGPRPMEMLLVGLAGCAGVGILSILRKMRQNVTNYEVRVRGERADTDPKVFTTIYVEHIFTGSNLQAESIQRAIDLDTTDYCGANVMLSTSATIKHSFQIKEASA</sequence>
<dbReference type="SUPFAM" id="SSF82784">
    <property type="entry name" value="OsmC-like"/>
    <property type="match status" value="1"/>
</dbReference>
<evidence type="ECO:0000313" key="3">
    <source>
        <dbReference type="EMBL" id="QBD83345.1"/>
    </source>
</evidence>
<dbReference type="Gene3D" id="3.30.300.20">
    <property type="match status" value="1"/>
</dbReference>
<dbReference type="PANTHER" id="PTHR34352:SF1">
    <property type="entry name" value="PROTEIN YHFA"/>
    <property type="match status" value="1"/>
</dbReference>
<dbReference type="InterPro" id="IPR015946">
    <property type="entry name" value="KH_dom-like_a/b"/>
</dbReference>
<gene>
    <name evidence="3" type="ORF">EPA93_01775</name>
</gene>
<keyword evidence="4" id="KW-1185">Reference proteome</keyword>
<name>A0A4P6K5H4_KTERU</name>
<dbReference type="PANTHER" id="PTHR34352">
    <property type="entry name" value="PROTEIN YHFA"/>
    <property type="match status" value="1"/>
</dbReference>
<keyword evidence="2" id="KW-1133">Transmembrane helix</keyword>
<feature type="region of interest" description="Disordered" evidence="1">
    <location>
        <begin position="1"/>
        <end position="30"/>
    </location>
</feature>
<reference evidence="3 4" key="1">
    <citation type="submission" date="2019-01" db="EMBL/GenBank/DDBJ databases">
        <title>Ktedonosporobacter rubrisoli SCAWS-G2.</title>
        <authorList>
            <person name="Huang Y."/>
            <person name="Yan B."/>
        </authorList>
    </citation>
    <scope>NUCLEOTIDE SEQUENCE [LARGE SCALE GENOMIC DNA]</scope>
    <source>
        <strain evidence="3 4">SCAWS-G2</strain>
    </source>
</reference>
<evidence type="ECO:0000256" key="1">
    <source>
        <dbReference type="SAM" id="MobiDB-lite"/>
    </source>
</evidence>
<dbReference type="OrthoDB" id="9804010at2"/>
<protein>
    <submittedName>
        <fullName evidence="3">OsmC family peroxiredoxin</fullName>
    </submittedName>
</protein>
<organism evidence="3 4">
    <name type="scientific">Ktedonosporobacter rubrisoli</name>
    <dbReference type="NCBI Taxonomy" id="2509675"/>
    <lineage>
        <taxon>Bacteria</taxon>
        <taxon>Bacillati</taxon>
        <taxon>Chloroflexota</taxon>
        <taxon>Ktedonobacteria</taxon>
        <taxon>Ktedonobacterales</taxon>
        <taxon>Ktedonosporobacteraceae</taxon>
        <taxon>Ktedonosporobacter</taxon>
    </lineage>
</organism>
<dbReference type="InterPro" id="IPR036102">
    <property type="entry name" value="OsmC/Ohrsf"/>
</dbReference>
<dbReference type="EMBL" id="CP035758">
    <property type="protein sequence ID" value="QBD83345.1"/>
    <property type="molecule type" value="Genomic_DNA"/>
</dbReference>
<feature type="compositionally biased region" description="Polar residues" evidence="1">
    <location>
        <begin position="1"/>
        <end position="25"/>
    </location>
</feature>
<dbReference type="Proteomes" id="UP000290365">
    <property type="component" value="Chromosome"/>
</dbReference>
<keyword evidence="2" id="KW-0812">Transmembrane</keyword>
<feature type="transmembrane region" description="Helical" evidence="2">
    <location>
        <begin position="39"/>
        <end position="56"/>
    </location>
</feature>
<accession>A0A4P6K5H4</accession>
<dbReference type="InterPro" id="IPR003718">
    <property type="entry name" value="OsmC/Ohr_fam"/>
</dbReference>